<feature type="region of interest" description="Disordered" evidence="1">
    <location>
        <begin position="287"/>
        <end position="306"/>
    </location>
</feature>
<keyword evidence="3" id="KW-1185">Reference proteome</keyword>
<evidence type="ECO:0000313" key="3">
    <source>
        <dbReference type="Proteomes" id="UP001222325"/>
    </source>
</evidence>
<accession>A0AAD6U446</accession>
<dbReference type="Proteomes" id="UP001222325">
    <property type="component" value="Unassembled WGS sequence"/>
</dbReference>
<evidence type="ECO:0000313" key="2">
    <source>
        <dbReference type="EMBL" id="KAJ7089247.1"/>
    </source>
</evidence>
<sequence length="437" mass="48562">MTPKHRSRSSSPPSEPPHKRRHTIAAHGIHSSPFSFSYPYISSTPSTPFPATPSDSPSNPFGRTRTWNLLQALPPPTSFSKHLPLRFQYLKRGIPRETLDGIYRVVQVPQSYTLVHLKSLIGFLFGGAYGQLPPDPDDEGQAHMFELKKDMAVYSSAFRPGQIKHGNTWAYASSVLDPYLYYPDWENDDPEVEAEAEAKAEACADASPAEEIGSEDGRKWTAEEDLTVAHAWPEGGDTTRGIVYQHSATLQIHITVNTLPLKTRRGKGNLPHVFVANGLVFLDEPAEEDRLEPEDPTAQLDPSNWNDPEDKFAEYYGENTILPYAGYSKEADSSSAPLPALTFSSSPTRASSSSLASSPLSVAGAFLHTTSSPGRFPKYTPAPRPAQRKRLRHLQYRIGTLTRVHGYGTGFPPYHPNKKRVRVPFEDHERRACSEEL</sequence>
<dbReference type="EMBL" id="JARJCN010000024">
    <property type="protein sequence ID" value="KAJ7089247.1"/>
    <property type="molecule type" value="Genomic_DNA"/>
</dbReference>
<protein>
    <submittedName>
        <fullName evidence="2">Uncharacterized protein</fullName>
    </submittedName>
</protein>
<evidence type="ECO:0000256" key="1">
    <source>
        <dbReference type="SAM" id="MobiDB-lite"/>
    </source>
</evidence>
<dbReference type="AlphaFoldDB" id="A0AAD6U446"/>
<feature type="region of interest" description="Disordered" evidence="1">
    <location>
        <begin position="336"/>
        <end position="355"/>
    </location>
</feature>
<comment type="caution">
    <text evidence="2">The sequence shown here is derived from an EMBL/GenBank/DDBJ whole genome shotgun (WGS) entry which is preliminary data.</text>
</comment>
<name>A0AAD6U446_9AGAR</name>
<organism evidence="2 3">
    <name type="scientific">Mycena belliarum</name>
    <dbReference type="NCBI Taxonomy" id="1033014"/>
    <lineage>
        <taxon>Eukaryota</taxon>
        <taxon>Fungi</taxon>
        <taxon>Dikarya</taxon>
        <taxon>Basidiomycota</taxon>
        <taxon>Agaricomycotina</taxon>
        <taxon>Agaricomycetes</taxon>
        <taxon>Agaricomycetidae</taxon>
        <taxon>Agaricales</taxon>
        <taxon>Marasmiineae</taxon>
        <taxon>Mycenaceae</taxon>
        <taxon>Mycena</taxon>
    </lineage>
</organism>
<feature type="region of interest" description="Disordered" evidence="1">
    <location>
        <begin position="1"/>
        <end position="26"/>
    </location>
</feature>
<gene>
    <name evidence="2" type="ORF">B0H15DRAFT_280680</name>
</gene>
<proteinExistence type="predicted"/>
<feature type="compositionally biased region" description="Low complexity" evidence="1">
    <location>
        <begin position="344"/>
        <end position="355"/>
    </location>
</feature>
<reference evidence="2" key="1">
    <citation type="submission" date="2023-03" db="EMBL/GenBank/DDBJ databases">
        <title>Massive genome expansion in bonnet fungi (Mycena s.s.) driven by repeated elements and novel gene families across ecological guilds.</title>
        <authorList>
            <consortium name="Lawrence Berkeley National Laboratory"/>
            <person name="Harder C.B."/>
            <person name="Miyauchi S."/>
            <person name="Viragh M."/>
            <person name="Kuo A."/>
            <person name="Thoen E."/>
            <person name="Andreopoulos B."/>
            <person name="Lu D."/>
            <person name="Skrede I."/>
            <person name="Drula E."/>
            <person name="Henrissat B."/>
            <person name="Morin E."/>
            <person name="Kohler A."/>
            <person name="Barry K."/>
            <person name="LaButti K."/>
            <person name="Morin E."/>
            <person name="Salamov A."/>
            <person name="Lipzen A."/>
            <person name="Mereny Z."/>
            <person name="Hegedus B."/>
            <person name="Baldrian P."/>
            <person name="Stursova M."/>
            <person name="Weitz H."/>
            <person name="Taylor A."/>
            <person name="Grigoriev I.V."/>
            <person name="Nagy L.G."/>
            <person name="Martin F."/>
            <person name="Kauserud H."/>
        </authorList>
    </citation>
    <scope>NUCLEOTIDE SEQUENCE</scope>
    <source>
        <strain evidence="2">CBHHK173m</strain>
    </source>
</reference>